<dbReference type="Pfam" id="PF01152">
    <property type="entry name" value="Bac_globin"/>
    <property type="match status" value="1"/>
</dbReference>
<dbReference type="InterPro" id="IPR001486">
    <property type="entry name" value="Hemoglobin_trunc"/>
</dbReference>
<evidence type="ECO:0000256" key="5">
    <source>
        <dbReference type="ARBA" id="ARBA00023004"/>
    </source>
</evidence>
<comment type="similarity">
    <text evidence="6">Belongs to the truncated hemoglobin family. Group II subfamily.</text>
</comment>
<keyword evidence="2" id="KW-0813">Transport</keyword>
<organism evidence="7 8">
    <name type="scientific">Plesiocystis pacifica SIR-1</name>
    <dbReference type="NCBI Taxonomy" id="391625"/>
    <lineage>
        <taxon>Bacteria</taxon>
        <taxon>Pseudomonadati</taxon>
        <taxon>Myxococcota</taxon>
        <taxon>Polyangia</taxon>
        <taxon>Nannocystales</taxon>
        <taxon>Nannocystaceae</taxon>
        <taxon>Plesiocystis</taxon>
    </lineage>
</organism>
<accession>A6G6A6</accession>
<sequence length="135" mass="15382">MESPYALLGGRDAVLSLAEAFYDAMERDEPELARLHELDADPERDGLRISRRTRDRFGLFLVGWLGGPQEYIERFGHPRLRMRHAHVPVDSAMRDAWLRCMATAMDARSVGGPVRGFLDHRFAEVADFLRNKADA</sequence>
<keyword evidence="3" id="KW-0349">Heme</keyword>
<proteinExistence type="inferred from homology"/>
<dbReference type="AlphaFoldDB" id="A6G6A6"/>
<gene>
    <name evidence="7" type="ORF">PPSIR1_14895</name>
</gene>
<dbReference type="PROSITE" id="PS01213">
    <property type="entry name" value="GLOBIN_FAM_2"/>
    <property type="match status" value="1"/>
</dbReference>
<dbReference type="GO" id="GO:0020037">
    <property type="term" value="F:heme binding"/>
    <property type="evidence" value="ECO:0007669"/>
    <property type="project" value="InterPro"/>
</dbReference>
<dbReference type="RefSeq" id="WP_006972255.1">
    <property type="nucleotide sequence ID" value="NZ_ABCS01000029.1"/>
</dbReference>
<evidence type="ECO:0000256" key="4">
    <source>
        <dbReference type="ARBA" id="ARBA00022723"/>
    </source>
</evidence>
<evidence type="ECO:0000256" key="3">
    <source>
        <dbReference type="ARBA" id="ARBA00022617"/>
    </source>
</evidence>
<dbReference type="InterPro" id="IPR012292">
    <property type="entry name" value="Globin/Proto"/>
</dbReference>
<dbReference type="InterPro" id="IPR044203">
    <property type="entry name" value="GlbO/GLB3-like"/>
</dbReference>
<protein>
    <submittedName>
        <fullName evidence="7">Protozoan/cyanobacterial globin family protein</fullName>
    </submittedName>
</protein>
<evidence type="ECO:0000256" key="6">
    <source>
        <dbReference type="ARBA" id="ARBA00034496"/>
    </source>
</evidence>
<evidence type="ECO:0000256" key="1">
    <source>
        <dbReference type="ARBA" id="ARBA00001971"/>
    </source>
</evidence>
<keyword evidence="8" id="KW-1185">Reference proteome</keyword>
<name>A6G6A6_9BACT</name>
<comment type="caution">
    <text evidence="7">The sequence shown here is derived from an EMBL/GenBank/DDBJ whole genome shotgun (WGS) entry which is preliminary data.</text>
</comment>
<dbReference type="STRING" id="391625.PPSIR1_14895"/>
<dbReference type="GO" id="GO:0046872">
    <property type="term" value="F:metal ion binding"/>
    <property type="evidence" value="ECO:0007669"/>
    <property type="project" value="UniProtKB-KW"/>
</dbReference>
<dbReference type="eggNOG" id="COG2346">
    <property type="taxonomic scope" value="Bacteria"/>
</dbReference>
<dbReference type="EMBL" id="ABCS01000029">
    <property type="protein sequence ID" value="EDM78535.1"/>
    <property type="molecule type" value="Genomic_DNA"/>
</dbReference>
<dbReference type="SUPFAM" id="SSF46458">
    <property type="entry name" value="Globin-like"/>
    <property type="match status" value="1"/>
</dbReference>
<dbReference type="GO" id="GO:0005344">
    <property type="term" value="F:oxygen carrier activity"/>
    <property type="evidence" value="ECO:0007669"/>
    <property type="project" value="InterPro"/>
</dbReference>
<dbReference type="PANTHER" id="PTHR47366">
    <property type="entry name" value="TWO-ON-TWO HEMOGLOBIN-3"/>
    <property type="match status" value="1"/>
</dbReference>
<evidence type="ECO:0000313" key="7">
    <source>
        <dbReference type="EMBL" id="EDM78535.1"/>
    </source>
</evidence>
<dbReference type="PANTHER" id="PTHR47366:SF1">
    <property type="entry name" value="TWO-ON-TWO HEMOGLOBIN-3"/>
    <property type="match status" value="1"/>
</dbReference>
<comment type="cofactor">
    <cofactor evidence="1">
        <name>heme</name>
        <dbReference type="ChEBI" id="CHEBI:30413"/>
    </cofactor>
</comment>
<dbReference type="Proteomes" id="UP000005801">
    <property type="component" value="Unassembled WGS sequence"/>
</dbReference>
<dbReference type="InterPro" id="IPR009050">
    <property type="entry name" value="Globin-like_sf"/>
</dbReference>
<keyword evidence="4" id="KW-0479">Metal-binding</keyword>
<evidence type="ECO:0000256" key="2">
    <source>
        <dbReference type="ARBA" id="ARBA00022448"/>
    </source>
</evidence>
<dbReference type="OrthoDB" id="9790913at2"/>
<dbReference type="Gene3D" id="1.10.490.10">
    <property type="entry name" value="Globins"/>
    <property type="match status" value="1"/>
</dbReference>
<keyword evidence="5" id="KW-0408">Iron</keyword>
<dbReference type="GO" id="GO:0019825">
    <property type="term" value="F:oxygen binding"/>
    <property type="evidence" value="ECO:0007669"/>
    <property type="project" value="InterPro"/>
</dbReference>
<dbReference type="InterPro" id="IPR019795">
    <property type="entry name" value="Globin_bac-like_CS"/>
</dbReference>
<reference evidence="7 8" key="1">
    <citation type="submission" date="2007-06" db="EMBL/GenBank/DDBJ databases">
        <authorList>
            <person name="Shimkets L."/>
            <person name="Ferriera S."/>
            <person name="Johnson J."/>
            <person name="Kravitz S."/>
            <person name="Beeson K."/>
            <person name="Sutton G."/>
            <person name="Rogers Y.-H."/>
            <person name="Friedman R."/>
            <person name="Frazier M."/>
            <person name="Venter J.C."/>
        </authorList>
    </citation>
    <scope>NUCLEOTIDE SEQUENCE [LARGE SCALE GENOMIC DNA]</scope>
    <source>
        <strain evidence="7 8">SIR-1</strain>
    </source>
</reference>
<evidence type="ECO:0000313" key="8">
    <source>
        <dbReference type="Proteomes" id="UP000005801"/>
    </source>
</evidence>